<keyword evidence="10 17" id="KW-0249">Electron transport</keyword>
<dbReference type="PANTHER" id="PTHR11434:SF0">
    <property type="entry name" value="NADH-UBIQUINONE OXIDOREDUCTASE CHAIN 4L"/>
    <property type="match status" value="1"/>
</dbReference>
<keyword evidence="11 17" id="KW-1133">Transmembrane helix</keyword>
<keyword evidence="14 17" id="KW-0496">Mitochondrion</keyword>
<evidence type="ECO:0000256" key="6">
    <source>
        <dbReference type="ARBA" id="ARBA00022448"/>
    </source>
</evidence>
<keyword evidence="12 17" id="KW-0520">NAD</keyword>
<keyword evidence="9 17" id="KW-1278">Translocase</keyword>
<evidence type="ECO:0000256" key="12">
    <source>
        <dbReference type="ARBA" id="ARBA00023027"/>
    </source>
</evidence>
<dbReference type="GO" id="GO:0008137">
    <property type="term" value="F:NADH dehydrogenase (ubiquinone) activity"/>
    <property type="evidence" value="ECO:0007669"/>
    <property type="project" value="UniProtKB-EC"/>
</dbReference>
<evidence type="ECO:0000256" key="15">
    <source>
        <dbReference type="ARBA" id="ARBA00023136"/>
    </source>
</evidence>
<evidence type="ECO:0000256" key="2">
    <source>
        <dbReference type="ARBA" id="ARBA00004225"/>
    </source>
</evidence>
<organism evidence="18">
    <name type="scientific">Omophoita sp. REN-2018</name>
    <dbReference type="NCBI Taxonomy" id="2506509"/>
    <lineage>
        <taxon>Eukaryota</taxon>
        <taxon>Metazoa</taxon>
        <taxon>Ecdysozoa</taxon>
        <taxon>Arthropoda</taxon>
        <taxon>Hexapoda</taxon>
        <taxon>Insecta</taxon>
        <taxon>Pterygota</taxon>
        <taxon>Neoptera</taxon>
        <taxon>Endopterygota</taxon>
        <taxon>Coleoptera</taxon>
        <taxon>Polyphaga</taxon>
        <taxon>Cucujiformia</taxon>
        <taxon>Chrysomeloidea</taxon>
        <taxon>Chrysomelidae</taxon>
        <taxon>Galerucinae</taxon>
        <taxon>Alticini</taxon>
        <taxon>Oedionychina</taxon>
        <taxon>Omophoita</taxon>
    </lineage>
</organism>
<evidence type="ECO:0000256" key="17">
    <source>
        <dbReference type="RuleBase" id="RU004419"/>
    </source>
</evidence>
<dbReference type="GO" id="GO:0005743">
    <property type="term" value="C:mitochondrial inner membrane"/>
    <property type="evidence" value="ECO:0007669"/>
    <property type="project" value="UniProtKB-SubCell"/>
</dbReference>
<feature type="transmembrane region" description="Helical" evidence="17">
    <location>
        <begin position="6"/>
        <end position="21"/>
    </location>
</feature>
<comment type="function">
    <text evidence="17">Core subunit of the mitochondrial membrane respiratory chain NADH dehydrogenase (Complex I) which catalyzes electron transfer from NADH through the respiratory chain, using ubiquinone as an electron acceptor.</text>
</comment>
<keyword evidence="17" id="KW-0999">Mitochondrion inner membrane</keyword>
<evidence type="ECO:0000256" key="3">
    <source>
        <dbReference type="ARBA" id="ARBA00010519"/>
    </source>
</evidence>
<evidence type="ECO:0000313" key="18">
    <source>
        <dbReference type="EMBL" id="QAY82025.1"/>
    </source>
</evidence>
<evidence type="ECO:0000256" key="9">
    <source>
        <dbReference type="ARBA" id="ARBA00022967"/>
    </source>
</evidence>
<gene>
    <name evidence="18" type="primary">ND4L</name>
</gene>
<keyword evidence="7 17" id="KW-0679">Respiratory chain</keyword>
<evidence type="ECO:0000256" key="7">
    <source>
        <dbReference type="ARBA" id="ARBA00022660"/>
    </source>
</evidence>
<name>A0A411D9Y4_9CUCU</name>
<feature type="transmembrane region" description="Helical" evidence="17">
    <location>
        <begin position="53"/>
        <end position="78"/>
    </location>
</feature>
<dbReference type="AlphaFoldDB" id="A0A411D9Y4"/>
<dbReference type="Pfam" id="PF00420">
    <property type="entry name" value="Oxidored_q2"/>
    <property type="match status" value="1"/>
</dbReference>
<evidence type="ECO:0000256" key="1">
    <source>
        <dbReference type="ARBA" id="ARBA00003257"/>
    </source>
</evidence>
<dbReference type="GO" id="GO:0042773">
    <property type="term" value="P:ATP synthesis coupled electron transport"/>
    <property type="evidence" value="ECO:0007669"/>
    <property type="project" value="UniProtKB-UniRule"/>
</dbReference>
<evidence type="ECO:0000256" key="13">
    <source>
        <dbReference type="ARBA" id="ARBA00023075"/>
    </source>
</evidence>
<evidence type="ECO:0000256" key="14">
    <source>
        <dbReference type="ARBA" id="ARBA00023128"/>
    </source>
</evidence>
<keyword evidence="8 17" id="KW-0812">Transmembrane</keyword>
<keyword evidence="6 17" id="KW-0813">Transport</keyword>
<dbReference type="Gene3D" id="1.10.287.3510">
    <property type="match status" value="1"/>
</dbReference>
<proteinExistence type="inferred from homology"/>
<evidence type="ECO:0000256" key="16">
    <source>
        <dbReference type="ARBA" id="ARBA00049551"/>
    </source>
</evidence>
<evidence type="ECO:0000256" key="4">
    <source>
        <dbReference type="ARBA" id="ARBA00012944"/>
    </source>
</evidence>
<protein>
    <recommendedName>
        <fullName evidence="5 17">NADH-ubiquinone oxidoreductase chain 4L</fullName>
        <ecNumber evidence="4 17">7.1.1.2</ecNumber>
    </recommendedName>
</protein>
<keyword evidence="15 17" id="KW-0472">Membrane</keyword>
<reference evidence="18" key="2">
    <citation type="journal article" date="2018" name="Cladistics">
        <title>The phylogeny of Galerucinae (Coleoptera: Chrysomelidae) and the performance of mitochondrial genomes in phylogenetic inference compared to nuclear rRNA genes.</title>
        <authorList>
            <person name="Nie R.-E."/>
            <person name="Breeschoten T."/>
            <person name="Timmermans M.J.T.N."/>
            <person name="Nadein K."/>
            <person name="Xue H.-J."/>
            <person name="Bai M."/>
            <person name="Huang Y."/>
            <person name="Yang X.-K."/>
            <person name="Vogler A.P."/>
        </authorList>
    </citation>
    <scope>NUCLEOTIDE SEQUENCE</scope>
</reference>
<evidence type="ECO:0000256" key="8">
    <source>
        <dbReference type="ARBA" id="ARBA00022692"/>
    </source>
</evidence>
<dbReference type="GO" id="GO:0016651">
    <property type="term" value="F:oxidoreductase activity, acting on NAD(P)H"/>
    <property type="evidence" value="ECO:0007669"/>
    <property type="project" value="InterPro"/>
</dbReference>
<accession>A0A411D9Y4</accession>
<evidence type="ECO:0000256" key="11">
    <source>
        <dbReference type="ARBA" id="ARBA00022989"/>
    </source>
</evidence>
<keyword evidence="13 17" id="KW-0830">Ubiquinone</keyword>
<feature type="transmembrane region" description="Helical" evidence="17">
    <location>
        <begin position="28"/>
        <end position="47"/>
    </location>
</feature>
<dbReference type="GO" id="GO:0030964">
    <property type="term" value="C:NADH dehydrogenase complex"/>
    <property type="evidence" value="ECO:0007669"/>
    <property type="project" value="TreeGrafter"/>
</dbReference>
<evidence type="ECO:0000256" key="10">
    <source>
        <dbReference type="ARBA" id="ARBA00022982"/>
    </source>
</evidence>
<geneLocation type="mitochondrion" evidence="18"/>
<dbReference type="InterPro" id="IPR039428">
    <property type="entry name" value="NUOK/Mnh_C1-like"/>
</dbReference>
<sequence length="93" mass="11411">MLMYMLYYLFLMGMVSFLINRKHFLLMLLSLEFMVISIYLIMFIYLQMFKFEFFFSMIFLVITVCESVLGLSIMVLMVRMYGNDYIMSFYILW</sequence>
<dbReference type="EC" id="7.1.1.2" evidence="4 17"/>
<dbReference type="InterPro" id="IPR001133">
    <property type="entry name" value="NADH_UbQ_OxRdtase_chain4L/K"/>
</dbReference>
<evidence type="ECO:0000256" key="5">
    <source>
        <dbReference type="ARBA" id="ARBA00016612"/>
    </source>
</evidence>
<comment type="similarity">
    <text evidence="3 17">Belongs to the complex I subunit 4L family.</text>
</comment>
<dbReference type="PANTHER" id="PTHR11434">
    <property type="entry name" value="NADH-UBIQUINONE OXIDOREDUCTASE SUBUNIT ND4L"/>
    <property type="match status" value="1"/>
</dbReference>
<comment type="catalytic activity">
    <reaction evidence="16 17">
        <text>a ubiquinone + NADH + 5 H(+)(in) = a ubiquinol + NAD(+) + 4 H(+)(out)</text>
        <dbReference type="Rhea" id="RHEA:29091"/>
        <dbReference type="Rhea" id="RHEA-COMP:9565"/>
        <dbReference type="Rhea" id="RHEA-COMP:9566"/>
        <dbReference type="ChEBI" id="CHEBI:15378"/>
        <dbReference type="ChEBI" id="CHEBI:16389"/>
        <dbReference type="ChEBI" id="CHEBI:17976"/>
        <dbReference type="ChEBI" id="CHEBI:57540"/>
        <dbReference type="ChEBI" id="CHEBI:57945"/>
        <dbReference type="EC" id="7.1.1.2"/>
    </reaction>
</comment>
<reference evidence="18" key="1">
    <citation type="submission" date="2017-09" db="EMBL/GenBank/DDBJ databases">
        <authorList>
            <person name="Nie R.E."/>
            <person name="Breeschoten T."/>
            <person name="Timmermans M.J.T.N."/>
            <person name="Nadein K."/>
            <person name="Xue H.J."/>
            <person name="Bai M."/>
            <person name="Huang Y."/>
            <person name="Yang X.Ke."/>
            <person name="Vogler A.P."/>
        </authorList>
    </citation>
    <scope>NUCLEOTIDE SEQUENCE</scope>
</reference>
<dbReference type="EMBL" id="MG021084">
    <property type="protein sequence ID" value="QAY82025.1"/>
    <property type="molecule type" value="Genomic_DNA"/>
</dbReference>
<comment type="subcellular location">
    <subcellularLocation>
        <location evidence="17">Mitochondrion inner membrane</location>
        <topology evidence="17">Multi-pass membrane protein</topology>
    </subcellularLocation>
    <subcellularLocation>
        <location evidence="2">Mitochondrion membrane</location>
        <topology evidence="2">Multi-pass membrane protein</topology>
    </subcellularLocation>
</comment>
<comment type="function">
    <text evidence="1">Core subunit of the mitochondrial membrane respiratory chain NADH dehydrogenase (Complex I) that is believed to belong to the minimal assembly required for catalysis. Complex I functions in the transfer of electrons from NADH to the respiratory chain. The immediate electron acceptor for the enzyme is believed to be ubiquinone.</text>
</comment>